<dbReference type="HOGENOM" id="CLU_116585_0_0_2"/>
<dbReference type="InterPro" id="IPR009482">
    <property type="entry name" value="DUF1102"/>
</dbReference>
<evidence type="ECO:0008006" key="3">
    <source>
        <dbReference type="Google" id="ProtNLM"/>
    </source>
</evidence>
<evidence type="ECO:0000313" key="2">
    <source>
        <dbReference type="Proteomes" id="UP000008386"/>
    </source>
</evidence>
<dbReference type="Proteomes" id="UP000008386">
    <property type="component" value="Chromosome"/>
</dbReference>
<sequence length="199" mass="21575">MNKLALGVFGLLATFGLVLGAGANFSDYNASRSFHWDIVTDDTELIDLVAIQPYSYINGDGLLTIDFSANNPNYPGYGDGISPSSEYNFDEVFGVSNHLWENMPIVVEIQSSSTNVEFYGHEGDVYSAYDGSLASSSDYARDWVCFVVMPGDTVKIGIDLSANGDSPNDVWIEAMTIKAYRLGTEPPELVGKCGQPRGV</sequence>
<dbReference type="AlphaFoldDB" id="F8AF76"/>
<dbReference type="Pfam" id="PF06510">
    <property type="entry name" value="DUF1102"/>
    <property type="match status" value="1"/>
</dbReference>
<reference evidence="1 2" key="1">
    <citation type="journal article" date="2011" name="J. Bacteriol.">
        <title>Complete genome sequence of the obligate piezophilic hyperthermophilic archaeon Pyrococcus yayanosii CH1.</title>
        <authorList>
            <person name="Jun X."/>
            <person name="Lupeng L."/>
            <person name="Minjuan X."/>
            <person name="Oger P."/>
            <person name="Fengping W."/>
            <person name="Jebbar M."/>
            <person name="Xiang X."/>
        </authorList>
    </citation>
    <scope>NUCLEOTIDE SEQUENCE [LARGE SCALE GENOMIC DNA]</scope>
    <source>
        <strain evidence="2">CH1 / JCM 16557</strain>
    </source>
</reference>
<gene>
    <name evidence="1" type="ordered locus">PYCH_12260</name>
</gene>
<organism evidence="1 2">
    <name type="scientific">Pyrococcus yayanosii (strain CH1 / JCM 16557)</name>
    <dbReference type="NCBI Taxonomy" id="529709"/>
    <lineage>
        <taxon>Archaea</taxon>
        <taxon>Methanobacteriati</taxon>
        <taxon>Methanobacteriota</taxon>
        <taxon>Thermococci</taxon>
        <taxon>Thermococcales</taxon>
        <taxon>Thermococcaceae</taxon>
        <taxon>Pyrococcus</taxon>
    </lineage>
</organism>
<dbReference type="eggNOG" id="arCOG02697">
    <property type="taxonomic scope" value="Archaea"/>
</dbReference>
<dbReference type="STRING" id="529709.PYCH_12260"/>
<dbReference type="KEGG" id="pya:PYCH_12260"/>
<proteinExistence type="predicted"/>
<protein>
    <recommendedName>
        <fullName evidence="3">DUF1102 domain-containing protein</fullName>
    </recommendedName>
</protein>
<keyword evidence="2" id="KW-1185">Reference proteome</keyword>
<dbReference type="EMBL" id="CP002779">
    <property type="protein sequence ID" value="AEH24904.1"/>
    <property type="molecule type" value="Genomic_DNA"/>
</dbReference>
<evidence type="ECO:0000313" key="1">
    <source>
        <dbReference type="EMBL" id="AEH24904.1"/>
    </source>
</evidence>
<accession>F8AF76</accession>
<name>F8AF76_PYRYC</name>